<dbReference type="Gene3D" id="3.30.160.170">
    <property type="entry name" value="FlaG-like"/>
    <property type="match status" value="1"/>
</dbReference>
<evidence type="ECO:0000256" key="1">
    <source>
        <dbReference type="SAM" id="MobiDB-lite"/>
    </source>
</evidence>
<dbReference type="RefSeq" id="WP_213043350.1">
    <property type="nucleotide sequence ID" value="NZ_CAJNBJ010000017.1"/>
</dbReference>
<comment type="caution">
    <text evidence="2">The sequence shown here is derived from an EMBL/GenBank/DDBJ whole genome shotgun (WGS) entry which is preliminary data.</text>
</comment>
<dbReference type="SUPFAM" id="SSF160214">
    <property type="entry name" value="FlaG-like"/>
    <property type="match status" value="1"/>
</dbReference>
<accession>A0ABM8RX53</accession>
<dbReference type="InterPro" id="IPR005186">
    <property type="entry name" value="FlaG"/>
</dbReference>
<gene>
    <name evidence="2" type="ORF">NSPZN2_40547</name>
</gene>
<dbReference type="EMBL" id="CAJNBJ010000017">
    <property type="protein sequence ID" value="CAE6776586.1"/>
    <property type="molecule type" value="Genomic_DNA"/>
</dbReference>
<dbReference type="Proteomes" id="UP000675880">
    <property type="component" value="Unassembled WGS sequence"/>
</dbReference>
<evidence type="ECO:0000313" key="3">
    <source>
        <dbReference type="Proteomes" id="UP000675880"/>
    </source>
</evidence>
<reference evidence="2 3" key="1">
    <citation type="submission" date="2021-02" db="EMBL/GenBank/DDBJ databases">
        <authorList>
            <person name="Han P."/>
        </authorList>
    </citation>
    <scope>NUCLEOTIDE SEQUENCE [LARGE SCALE GENOMIC DNA]</scope>
    <source>
        <strain evidence="2">Candidatus Nitrospira sp. ZN2</strain>
    </source>
</reference>
<proteinExistence type="predicted"/>
<dbReference type="PANTHER" id="PTHR37166">
    <property type="entry name" value="PROTEIN FLAG"/>
    <property type="match status" value="1"/>
</dbReference>
<protein>
    <submittedName>
        <fullName evidence="2">Flagellin protein flaG</fullName>
    </submittedName>
</protein>
<feature type="compositionally biased region" description="Basic and acidic residues" evidence="1">
    <location>
        <begin position="27"/>
        <end position="52"/>
    </location>
</feature>
<dbReference type="InterPro" id="IPR035924">
    <property type="entry name" value="FlaG-like_sf"/>
</dbReference>
<keyword evidence="3" id="KW-1185">Reference proteome</keyword>
<keyword evidence="2" id="KW-0969">Cilium</keyword>
<sequence>MLPEVSNYKDLSAAAIHASQNGPQPSAEKKAEVRTPEPEPEPAKAEGKAKDLEQALSRVREVFQKADSRLEFTVDPDLDRVVVKVMDGDSGTVIRQIPQQEVIDLAKRLETPTGLLLHHKV</sequence>
<dbReference type="Pfam" id="PF03646">
    <property type="entry name" value="FlaG"/>
    <property type="match status" value="1"/>
</dbReference>
<dbReference type="PANTHER" id="PTHR37166:SF1">
    <property type="entry name" value="PROTEIN FLAG"/>
    <property type="match status" value="1"/>
</dbReference>
<evidence type="ECO:0000313" key="2">
    <source>
        <dbReference type="EMBL" id="CAE6776586.1"/>
    </source>
</evidence>
<feature type="region of interest" description="Disordered" evidence="1">
    <location>
        <begin position="1"/>
        <end position="52"/>
    </location>
</feature>
<keyword evidence="2" id="KW-0966">Cell projection</keyword>
<keyword evidence="2" id="KW-0282">Flagellum</keyword>
<name>A0ABM8RX53_9BACT</name>
<organism evidence="2 3">
    <name type="scientific">Nitrospira defluvii</name>
    <dbReference type="NCBI Taxonomy" id="330214"/>
    <lineage>
        <taxon>Bacteria</taxon>
        <taxon>Pseudomonadati</taxon>
        <taxon>Nitrospirota</taxon>
        <taxon>Nitrospiria</taxon>
        <taxon>Nitrospirales</taxon>
        <taxon>Nitrospiraceae</taxon>
        <taxon>Nitrospira</taxon>
    </lineage>
</organism>